<feature type="transmembrane region" description="Helical" evidence="1">
    <location>
        <begin position="77"/>
        <end position="102"/>
    </location>
</feature>
<evidence type="ECO:0000313" key="2">
    <source>
        <dbReference type="EMBL" id="QIK40245.1"/>
    </source>
</evidence>
<sequence>MPAVFMRTLPVAVLTALIYFGLIENTPNPLWKLVFVCLLTTPCIAIVRMAALRAALVTVGRTTPPTIDHLTKAQMRLAYMNLLPINIVQTVAFVVVTALLAVGLDTAVMDVATDFATTGVAPDLTGLSEELRRVAQAAGWLFSIIAALGFGAMGTAMAATAANAAEKKPRHDITFGVGYNFWKLTVLYYIAQALNAVVVVLLTIFVLAALQIGDGNLTVYVAPAALTAYISLHFATTAARAALSYSQLLDEEAEIRAFVRQNLAGPEASGEDLRALRRARQTH</sequence>
<feature type="transmembrane region" description="Helical" evidence="1">
    <location>
        <begin position="217"/>
        <end position="235"/>
    </location>
</feature>
<dbReference type="Proteomes" id="UP000500791">
    <property type="component" value="Chromosome"/>
</dbReference>
<protein>
    <submittedName>
        <fullName evidence="2">Uncharacterized protein</fullName>
    </submittedName>
</protein>
<feature type="transmembrane region" description="Helical" evidence="1">
    <location>
        <begin position="186"/>
        <end position="211"/>
    </location>
</feature>
<name>A0A6G7VK56_9RHOB</name>
<dbReference type="EMBL" id="CP049811">
    <property type="protein sequence ID" value="QIK40245.1"/>
    <property type="molecule type" value="Genomic_DNA"/>
</dbReference>
<keyword evidence="1" id="KW-0812">Transmembrane</keyword>
<keyword evidence="1" id="KW-1133">Transmembrane helix</keyword>
<accession>A0A6G7VK56</accession>
<evidence type="ECO:0000256" key="1">
    <source>
        <dbReference type="SAM" id="Phobius"/>
    </source>
</evidence>
<reference evidence="2 3" key="1">
    <citation type="submission" date="2020-03" db="EMBL/GenBank/DDBJ databases">
        <title>Complete genome sequence of Monaibacterium sp. ALG8 with diverse plasmids.</title>
        <authorList>
            <person name="Sun C."/>
        </authorList>
    </citation>
    <scope>NUCLEOTIDE SEQUENCE [LARGE SCALE GENOMIC DNA]</scope>
    <source>
        <strain evidence="2 3">ALG8</strain>
    </source>
</reference>
<feature type="transmembrane region" description="Helical" evidence="1">
    <location>
        <begin position="33"/>
        <end position="56"/>
    </location>
</feature>
<evidence type="ECO:0000313" key="3">
    <source>
        <dbReference type="Proteomes" id="UP000500791"/>
    </source>
</evidence>
<keyword evidence="1" id="KW-0472">Membrane</keyword>
<feature type="transmembrane region" description="Helical" evidence="1">
    <location>
        <begin position="140"/>
        <end position="165"/>
    </location>
</feature>
<dbReference type="KEGG" id="mon:G8E03_05380"/>
<gene>
    <name evidence="2" type="ORF">G8E03_05380</name>
</gene>
<dbReference type="AlphaFoldDB" id="A0A6G7VK56"/>
<proteinExistence type="predicted"/>
<keyword evidence="3" id="KW-1185">Reference proteome</keyword>
<organism evidence="2 3">
    <name type="scientific">Pontivivens nitratireducens</name>
    <dbReference type="NCBI Taxonomy" id="2758038"/>
    <lineage>
        <taxon>Bacteria</taxon>
        <taxon>Pseudomonadati</taxon>
        <taxon>Pseudomonadota</taxon>
        <taxon>Alphaproteobacteria</taxon>
        <taxon>Rhodobacterales</taxon>
        <taxon>Paracoccaceae</taxon>
        <taxon>Pontivivens</taxon>
    </lineage>
</organism>
<dbReference type="RefSeq" id="WP_166189486.1">
    <property type="nucleotide sequence ID" value="NZ_CP049811.1"/>
</dbReference>